<feature type="compositionally biased region" description="Basic residues" evidence="5">
    <location>
        <begin position="80"/>
        <end position="90"/>
    </location>
</feature>
<proteinExistence type="predicted"/>
<evidence type="ECO:0000313" key="9">
    <source>
        <dbReference type="Proteomes" id="UP000664859"/>
    </source>
</evidence>
<feature type="compositionally biased region" description="Low complexity" evidence="5">
    <location>
        <begin position="587"/>
        <end position="625"/>
    </location>
</feature>
<dbReference type="InterPro" id="IPR017981">
    <property type="entry name" value="GPCR_2-like_7TM"/>
</dbReference>
<dbReference type="PROSITE" id="PS50261">
    <property type="entry name" value="G_PROTEIN_RECEP_F2_4"/>
    <property type="match status" value="1"/>
</dbReference>
<dbReference type="PANTHER" id="PTHR23112">
    <property type="entry name" value="G PROTEIN-COUPLED RECEPTOR 157-RELATED"/>
    <property type="match status" value="1"/>
</dbReference>
<feature type="region of interest" description="Disordered" evidence="5">
    <location>
        <begin position="504"/>
        <end position="652"/>
    </location>
</feature>
<dbReference type="GO" id="GO:0007189">
    <property type="term" value="P:adenylate cyclase-activating G protein-coupled receptor signaling pathway"/>
    <property type="evidence" value="ECO:0007669"/>
    <property type="project" value="TreeGrafter"/>
</dbReference>
<dbReference type="GO" id="GO:0005886">
    <property type="term" value="C:plasma membrane"/>
    <property type="evidence" value="ECO:0007669"/>
    <property type="project" value="TreeGrafter"/>
</dbReference>
<feature type="region of interest" description="Disordered" evidence="5">
    <location>
        <begin position="13"/>
        <end position="97"/>
    </location>
</feature>
<evidence type="ECO:0000256" key="5">
    <source>
        <dbReference type="SAM" id="MobiDB-lite"/>
    </source>
</evidence>
<feature type="transmembrane region" description="Helical" evidence="6">
    <location>
        <begin position="196"/>
        <end position="216"/>
    </location>
</feature>
<evidence type="ECO:0000256" key="1">
    <source>
        <dbReference type="ARBA" id="ARBA00004141"/>
    </source>
</evidence>
<dbReference type="GO" id="GO:0007166">
    <property type="term" value="P:cell surface receptor signaling pathway"/>
    <property type="evidence" value="ECO:0007669"/>
    <property type="project" value="InterPro"/>
</dbReference>
<comment type="caution">
    <text evidence="8">The sequence shown here is derived from an EMBL/GenBank/DDBJ whole genome shotgun (WGS) entry which is preliminary data.</text>
</comment>
<evidence type="ECO:0000256" key="6">
    <source>
        <dbReference type="SAM" id="Phobius"/>
    </source>
</evidence>
<dbReference type="Pfam" id="PF05462">
    <property type="entry name" value="Dicty_CAR"/>
    <property type="match status" value="1"/>
</dbReference>
<comment type="subcellular location">
    <subcellularLocation>
        <location evidence="1">Membrane</location>
        <topology evidence="1">Multi-pass membrane protein</topology>
    </subcellularLocation>
</comment>
<gene>
    <name evidence="8" type="ORF">JKP88DRAFT_289270</name>
</gene>
<keyword evidence="3 6" id="KW-1133">Transmembrane helix</keyword>
<evidence type="ECO:0000313" key="8">
    <source>
        <dbReference type="EMBL" id="KAG5185452.1"/>
    </source>
</evidence>
<dbReference type="Proteomes" id="UP000664859">
    <property type="component" value="Unassembled WGS sequence"/>
</dbReference>
<keyword evidence="9" id="KW-1185">Reference proteome</keyword>
<dbReference type="PRINTS" id="PR02001">
    <property type="entry name" value="GCR1CAMPR"/>
</dbReference>
<feature type="compositionally biased region" description="Low complexity" evidence="5">
    <location>
        <begin position="560"/>
        <end position="571"/>
    </location>
</feature>
<name>A0A835Z4D4_9STRA</name>
<keyword evidence="4 6" id="KW-0472">Membrane</keyword>
<feature type="transmembrane region" description="Helical" evidence="6">
    <location>
        <begin position="237"/>
        <end position="257"/>
    </location>
</feature>
<feature type="compositionally biased region" description="Low complexity" evidence="5">
    <location>
        <begin position="526"/>
        <end position="537"/>
    </location>
</feature>
<feature type="transmembrane region" description="Helical" evidence="6">
    <location>
        <begin position="336"/>
        <end position="355"/>
    </location>
</feature>
<dbReference type="EMBL" id="JAFCMP010000132">
    <property type="protein sequence ID" value="KAG5185452.1"/>
    <property type="molecule type" value="Genomic_DNA"/>
</dbReference>
<dbReference type="OrthoDB" id="100006at2759"/>
<dbReference type="Gene3D" id="1.20.1070.10">
    <property type="entry name" value="Rhodopsin 7-helix transmembrane proteins"/>
    <property type="match status" value="1"/>
</dbReference>
<feature type="domain" description="G-protein coupled receptors family 2 profile 2" evidence="7">
    <location>
        <begin position="124"/>
        <end position="304"/>
    </location>
</feature>
<evidence type="ECO:0000256" key="4">
    <source>
        <dbReference type="ARBA" id="ARBA00023136"/>
    </source>
</evidence>
<feature type="transmembrane region" description="Helical" evidence="6">
    <location>
        <begin position="284"/>
        <end position="304"/>
    </location>
</feature>
<organism evidence="8 9">
    <name type="scientific">Tribonema minus</name>
    <dbReference type="NCBI Taxonomy" id="303371"/>
    <lineage>
        <taxon>Eukaryota</taxon>
        <taxon>Sar</taxon>
        <taxon>Stramenopiles</taxon>
        <taxon>Ochrophyta</taxon>
        <taxon>PX clade</taxon>
        <taxon>Xanthophyceae</taxon>
        <taxon>Tribonematales</taxon>
        <taxon>Tribonemataceae</taxon>
        <taxon>Tribonema</taxon>
    </lineage>
</organism>
<dbReference type="GO" id="GO:0004930">
    <property type="term" value="F:G protein-coupled receptor activity"/>
    <property type="evidence" value="ECO:0007669"/>
    <property type="project" value="TreeGrafter"/>
</dbReference>
<sequence length="652" mass="67690">MLGFEFEVSLDTTRSVGSGGYSGYSTSVNNSARSEERPAQRRGSSGSAAASPWSAADSSSSSSRRQRLQQLWSTPAAAARGRRRPLRRPQHAPSDASAAMDAMAADVVSENSPAAFSDAQMRVLDVSTRVTAIVSLVASCGVLASWGLFPRLRTFSFHLVTMLALADCGADASYLMGGAGAKEAGALCTAQATLMAFFQFAVVLWTSTIAHALYAIARGGGGERADAGSGGARRALLWYHAYAWGASLVMAVLPLVYDAIFDESVYGPTGAWCWIGDNNQAWRFLFFICLWLVILAEVAAYVVVYRRVAAVAHAAAGAQAALTPTAKRRDADMRRFLRSLILYPAILMLSFGRIGTAAAERVRRIGAAFAAARRARWTSATANRIYEAVAGDELFGLLLAQIMTIRLQGLLNALAYGLTPAVRREWRAAAGARCCCRCCGGGAPRDGGGGGSDGGDDECDASPLAQRASLRRSFTRAGAWVQRHSFAQFGGARDAIIGGSGGGGGSGWFRRHSVPGDGSSGGGGATATAAAAASSSAQRVWFQRSTEGHAHSMASGEQKAAAVPQATAVTVLSNNDSTPRPTPLPPSSARLMWPSVSSASNGNARSSSMSSSATTAAAAAAVAGSPRGLPPPPQLRSSHSAYSDGSDAAPLT</sequence>
<keyword evidence="2 6" id="KW-0812">Transmembrane</keyword>
<evidence type="ECO:0000256" key="3">
    <source>
        <dbReference type="ARBA" id="ARBA00022989"/>
    </source>
</evidence>
<evidence type="ECO:0000256" key="2">
    <source>
        <dbReference type="ARBA" id="ARBA00022692"/>
    </source>
</evidence>
<dbReference type="InterPro" id="IPR022343">
    <property type="entry name" value="GCR1-cAMP_receptor"/>
</dbReference>
<accession>A0A835Z4D4</accession>
<reference evidence="8" key="1">
    <citation type="submission" date="2021-02" db="EMBL/GenBank/DDBJ databases">
        <title>First Annotated Genome of the Yellow-green Alga Tribonema minus.</title>
        <authorList>
            <person name="Mahan K.M."/>
        </authorList>
    </citation>
    <scope>NUCLEOTIDE SEQUENCE</scope>
    <source>
        <strain evidence="8">UTEX B ZZ1240</strain>
    </source>
</reference>
<protein>
    <recommendedName>
        <fullName evidence="7">G-protein coupled receptors family 2 profile 2 domain-containing protein</fullName>
    </recommendedName>
</protein>
<feature type="transmembrane region" description="Helical" evidence="6">
    <location>
        <begin position="130"/>
        <end position="149"/>
    </location>
</feature>
<dbReference type="AlphaFoldDB" id="A0A835Z4D4"/>
<feature type="compositionally biased region" description="Low complexity" evidence="5">
    <location>
        <begin position="41"/>
        <end position="79"/>
    </location>
</feature>
<dbReference type="PANTHER" id="PTHR23112:SF0">
    <property type="entry name" value="TRANSMEMBRANE PROTEIN 116"/>
    <property type="match status" value="1"/>
</dbReference>
<evidence type="ECO:0000259" key="7">
    <source>
        <dbReference type="PROSITE" id="PS50261"/>
    </source>
</evidence>